<feature type="domain" description="C-methyltransferase" evidence="1">
    <location>
        <begin position="288"/>
        <end position="381"/>
    </location>
</feature>
<dbReference type="Gene3D" id="3.40.50.150">
    <property type="entry name" value="Vaccinia Virus protein VP39"/>
    <property type="match status" value="1"/>
</dbReference>
<reference evidence="2 3" key="1">
    <citation type="submission" date="2013-02" db="EMBL/GenBank/DDBJ databases">
        <title>The Genome Sequence of Helicobacter bilis WiWa.</title>
        <authorList>
            <consortium name="The Broad Institute Genome Sequencing Platform"/>
            <person name="Ward D."/>
            <person name="Overstreet A.-M.C."/>
            <person name="Ramer-Tait A.E."/>
            <person name="Phillips G.J."/>
            <person name="Wannemuehler M.J."/>
            <person name="Walker B."/>
            <person name="Young S.K."/>
            <person name="Zeng Q."/>
            <person name="Gargeya S."/>
            <person name="Fitzgerald M."/>
            <person name="Haas B."/>
            <person name="Abouelleil A."/>
            <person name="Alvarado L."/>
            <person name="Arachchi H.M."/>
            <person name="Berlin A.M."/>
            <person name="Chapman S.B."/>
            <person name="Dewar J."/>
            <person name="Goldberg J."/>
            <person name="Griggs A."/>
            <person name="Gujja S."/>
            <person name="Hansen M."/>
            <person name="Howarth C."/>
            <person name="Imamovic A."/>
            <person name="Larimer J."/>
            <person name="McCowan C."/>
            <person name="Murphy C."/>
            <person name="Neiman D."/>
            <person name="Pearson M."/>
            <person name="Priest M."/>
            <person name="Roberts A."/>
            <person name="Saif S."/>
            <person name="Shea T."/>
            <person name="Sisk P."/>
            <person name="Sykes S."/>
            <person name="Wortman J."/>
            <person name="Nusbaum C."/>
            <person name="Birren B."/>
        </authorList>
    </citation>
    <scope>NUCLEOTIDE SEQUENCE [LARGE SCALE GENOMIC DNA]</scope>
    <source>
        <strain evidence="2 3">WiWa</strain>
    </source>
</reference>
<dbReference type="GeneID" id="60656216"/>
<organism evidence="2 3">
    <name type="scientific">Helicobacter bilis WiWa</name>
    <dbReference type="NCBI Taxonomy" id="1235804"/>
    <lineage>
        <taxon>Bacteria</taxon>
        <taxon>Pseudomonadati</taxon>
        <taxon>Campylobacterota</taxon>
        <taxon>Epsilonproteobacteria</taxon>
        <taxon>Campylobacterales</taxon>
        <taxon>Helicobacteraceae</taxon>
        <taxon>Helicobacter</taxon>
    </lineage>
</organism>
<dbReference type="AlphaFoldDB" id="N2BQK0"/>
<dbReference type="HOGENOM" id="CLU_737082_0_0_7"/>
<accession>N2BQK0</accession>
<gene>
    <name evidence="2" type="ORF">C826_00624</name>
</gene>
<evidence type="ECO:0000313" key="2">
    <source>
        <dbReference type="EMBL" id="EMZ40790.1"/>
    </source>
</evidence>
<evidence type="ECO:0000313" key="3">
    <source>
        <dbReference type="Proteomes" id="UP000012527"/>
    </source>
</evidence>
<evidence type="ECO:0000259" key="1">
    <source>
        <dbReference type="Pfam" id="PF08484"/>
    </source>
</evidence>
<dbReference type="Proteomes" id="UP000012527">
    <property type="component" value="Unassembled WGS sequence"/>
</dbReference>
<protein>
    <recommendedName>
        <fullName evidence="1">C-methyltransferase domain-containing protein</fullName>
    </recommendedName>
</protein>
<comment type="caution">
    <text evidence="2">The sequence shown here is derived from an EMBL/GenBank/DDBJ whole genome shotgun (WGS) entry which is preliminary data.</text>
</comment>
<dbReference type="InterPro" id="IPR029063">
    <property type="entry name" value="SAM-dependent_MTases_sf"/>
</dbReference>
<dbReference type="PATRIC" id="fig|1235804.3.peg.685"/>
<dbReference type="RefSeq" id="WP_004085931.1">
    <property type="nucleotide sequence ID" value="NZ_KB822514.1"/>
</dbReference>
<proteinExistence type="predicted"/>
<dbReference type="EMBL" id="AQFW01000005">
    <property type="protein sequence ID" value="EMZ40790.1"/>
    <property type="molecule type" value="Genomic_DNA"/>
</dbReference>
<dbReference type="Pfam" id="PF13489">
    <property type="entry name" value="Methyltransf_23"/>
    <property type="match status" value="1"/>
</dbReference>
<dbReference type="SUPFAM" id="SSF53335">
    <property type="entry name" value="S-adenosyl-L-methionine-dependent methyltransferases"/>
    <property type="match status" value="1"/>
</dbReference>
<name>N2BQK0_9HELI</name>
<dbReference type="Gene3D" id="3.40.50.720">
    <property type="entry name" value="NAD(P)-binding Rossmann-like Domain"/>
    <property type="match status" value="1"/>
</dbReference>
<dbReference type="InterPro" id="IPR013691">
    <property type="entry name" value="MeTrfase_14"/>
</dbReference>
<dbReference type="Pfam" id="PF08484">
    <property type="entry name" value="Methyltransf_14"/>
    <property type="match status" value="1"/>
</dbReference>
<sequence>MDTIPYIDREECVITKDCDLEILNSESYPIFCGCLPHDDLESDIIATQTFAISKSGVIQLKRLIPLDMLYQYGHDAGSVGGLWDSHHKEFAEFIMQAQPKKVLEIGGGHSKLALHCLQYEEKVEWSIVEPNPTTKDNRIVYIESFFTKEILEQGDYDTIIHSHTFEHMYDPHSFLADIAAASIDATCIDTTMGGGGKMLFSVPNMQKWLENKWTNTLNFEHTILLTEAVIDFLLTTHKFKIHKKHYFGDHSIFYWTQYDKTLTDKPILPNEYQQNKSLFLNMYDFYHAQIAKLNARLESTNKKVYLFGAHLFSQYLLYHGLHSLKIEAILDNNPNKQNKRLYGTKLHVYSPQILANTDNAIVILNAGAYNNEIKESLNTMNNKIEIIMLD</sequence>